<gene>
    <name evidence="8" type="ORF">QOZ94_002910</name>
</gene>
<keyword evidence="3 5" id="KW-0238">DNA-binding</keyword>
<comment type="caution">
    <text evidence="8">The sequence shown here is derived from an EMBL/GenBank/DDBJ whole genome shotgun (WGS) entry which is preliminary data.</text>
</comment>
<dbReference type="InterPro" id="IPR050109">
    <property type="entry name" value="HTH-type_TetR-like_transc_reg"/>
</dbReference>
<keyword evidence="9" id="KW-1185">Reference proteome</keyword>
<feature type="compositionally biased region" description="Low complexity" evidence="6">
    <location>
        <begin position="1"/>
        <end position="22"/>
    </location>
</feature>
<organism evidence="8 9">
    <name type="scientific">Xanthobacter agilis</name>
    <dbReference type="NCBI Taxonomy" id="47492"/>
    <lineage>
        <taxon>Bacteria</taxon>
        <taxon>Pseudomonadati</taxon>
        <taxon>Pseudomonadota</taxon>
        <taxon>Alphaproteobacteria</taxon>
        <taxon>Hyphomicrobiales</taxon>
        <taxon>Xanthobacteraceae</taxon>
        <taxon>Xanthobacter</taxon>
    </lineage>
</organism>
<feature type="domain" description="HTH tetR-type" evidence="7">
    <location>
        <begin position="33"/>
        <end position="93"/>
    </location>
</feature>
<evidence type="ECO:0000256" key="6">
    <source>
        <dbReference type="SAM" id="MobiDB-lite"/>
    </source>
</evidence>
<name>A0ABU0LG42_XANAG</name>
<evidence type="ECO:0000256" key="1">
    <source>
        <dbReference type="ARBA" id="ARBA00022491"/>
    </source>
</evidence>
<evidence type="ECO:0000256" key="4">
    <source>
        <dbReference type="ARBA" id="ARBA00023163"/>
    </source>
</evidence>
<feature type="DNA-binding region" description="H-T-H motif" evidence="5">
    <location>
        <begin position="56"/>
        <end position="75"/>
    </location>
</feature>
<dbReference type="EMBL" id="JAUSVY010000006">
    <property type="protein sequence ID" value="MDQ0506106.1"/>
    <property type="molecule type" value="Genomic_DNA"/>
</dbReference>
<evidence type="ECO:0000313" key="8">
    <source>
        <dbReference type="EMBL" id="MDQ0506106.1"/>
    </source>
</evidence>
<reference evidence="8 9" key="1">
    <citation type="submission" date="2023-07" db="EMBL/GenBank/DDBJ databases">
        <title>Genomic Encyclopedia of Type Strains, Phase IV (KMG-IV): sequencing the most valuable type-strain genomes for metagenomic binning, comparative biology and taxonomic classification.</title>
        <authorList>
            <person name="Goeker M."/>
        </authorList>
    </citation>
    <scope>NUCLEOTIDE SEQUENCE [LARGE SCALE GENOMIC DNA]</scope>
    <source>
        <strain evidence="8 9">DSM 3770</strain>
    </source>
</reference>
<dbReference type="PROSITE" id="PS50977">
    <property type="entry name" value="HTH_TETR_2"/>
    <property type="match status" value="1"/>
</dbReference>
<dbReference type="Proteomes" id="UP001241747">
    <property type="component" value="Unassembled WGS sequence"/>
</dbReference>
<evidence type="ECO:0000256" key="5">
    <source>
        <dbReference type="PROSITE-ProRule" id="PRU00335"/>
    </source>
</evidence>
<dbReference type="Pfam" id="PF00440">
    <property type="entry name" value="TetR_N"/>
    <property type="match status" value="1"/>
</dbReference>
<evidence type="ECO:0000259" key="7">
    <source>
        <dbReference type="PROSITE" id="PS50977"/>
    </source>
</evidence>
<keyword evidence="4" id="KW-0804">Transcription</keyword>
<accession>A0ABU0LG42</accession>
<evidence type="ECO:0000256" key="3">
    <source>
        <dbReference type="ARBA" id="ARBA00023125"/>
    </source>
</evidence>
<dbReference type="InterPro" id="IPR039538">
    <property type="entry name" value="BetI_C"/>
</dbReference>
<proteinExistence type="predicted"/>
<dbReference type="PANTHER" id="PTHR30055">
    <property type="entry name" value="HTH-TYPE TRANSCRIPTIONAL REGULATOR RUTR"/>
    <property type="match status" value="1"/>
</dbReference>
<dbReference type="Gene3D" id="1.10.357.10">
    <property type="entry name" value="Tetracycline Repressor, domain 2"/>
    <property type="match status" value="1"/>
</dbReference>
<dbReference type="InterPro" id="IPR001647">
    <property type="entry name" value="HTH_TetR"/>
</dbReference>
<dbReference type="PRINTS" id="PR00455">
    <property type="entry name" value="HTHTETR"/>
</dbReference>
<dbReference type="InterPro" id="IPR009057">
    <property type="entry name" value="Homeodomain-like_sf"/>
</dbReference>
<protein>
    <submittedName>
        <fullName evidence="8">AcrR family transcriptional regulator</fullName>
    </submittedName>
</protein>
<dbReference type="Pfam" id="PF13977">
    <property type="entry name" value="TetR_C_6"/>
    <property type="match status" value="1"/>
</dbReference>
<evidence type="ECO:0000256" key="2">
    <source>
        <dbReference type="ARBA" id="ARBA00023015"/>
    </source>
</evidence>
<keyword evidence="2" id="KW-0805">Transcription regulation</keyword>
<sequence length="223" mass="24659">MTARPSAPQSDDQPPAAPETAFPTPPPRADRRKEQRQRILAAAMACFARDGFHGTSMQQICAEAGMSPGALYRYFRSKEELIAAIVADERSERQHLLDAVTEAPCLLDALTDCLRLILEEPTLPTVQLGPEIMAEAIRNTHLRDAIEPCEEETRVQLRAALVSAAARGEIDPALDIEDVMIMLQVLADGLILHHQLHPTWGLPQRMTAFNTLMRRMLAPAPAR</sequence>
<feature type="region of interest" description="Disordered" evidence="6">
    <location>
        <begin position="1"/>
        <end position="35"/>
    </location>
</feature>
<dbReference type="SUPFAM" id="SSF46689">
    <property type="entry name" value="Homeodomain-like"/>
    <property type="match status" value="1"/>
</dbReference>
<evidence type="ECO:0000313" key="9">
    <source>
        <dbReference type="Proteomes" id="UP001241747"/>
    </source>
</evidence>
<keyword evidence="1" id="KW-0678">Repressor</keyword>
<dbReference type="SUPFAM" id="SSF48498">
    <property type="entry name" value="Tetracyclin repressor-like, C-terminal domain"/>
    <property type="match status" value="1"/>
</dbReference>
<dbReference type="PANTHER" id="PTHR30055:SF226">
    <property type="entry name" value="HTH-TYPE TRANSCRIPTIONAL REGULATOR PKSA"/>
    <property type="match status" value="1"/>
</dbReference>
<dbReference type="RefSeq" id="WP_237343811.1">
    <property type="nucleotide sequence ID" value="NZ_JABWGX010000001.1"/>
</dbReference>
<dbReference type="InterPro" id="IPR036271">
    <property type="entry name" value="Tet_transcr_reg_TetR-rel_C_sf"/>
</dbReference>